<dbReference type="AlphaFoldDB" id="A0A4Y2I1B4"/>
<dbReference type="OrthoDB" id="616263at2759"/>
<proteinExistence type="predicted"/>
<accession>A0A4Y2I1B4</accession>
<comment type="caution">
    <text evidence="1">The sequence shown here is derived from an EMBL/GenBank/DDBJ whole genome shotgun (WGS) entry which is preliminary data.</text>
</comment>
<evidence type="ECO:0000313" key="2">
    <source>
        <dbReference type="Proteomes" id="UP000499080"/>
    </source>
</evidence>
<name>A0A4Y2I1B4_ARAVE</name>
<reference evidence="1 2" key="1">
    <citation type="journal article" date="2019" name="Sci. Rep.">
        <title>Orb-weaving spider Araneus ventricosus genome elucidates the spidroin gene catalogue.</title>
        <authorList>
            <person name="Kono N."/>
            <person name="Nakamura H."/>
            <person name="Ohtoshi R."/>
            <person name="Moran D.A.P."/>
            <person name="Shinohara A."/>
            <person name="Yoshida Y."/>
            <person name="Fujiwara M."/>
            <person name="Mori M."/>
            <person name="Tomita M."/>
            <person name="Arakawa K."/>
        </authorList>
    </citation>
    <scope>NUCLEOTIDE SEQUENCE [LARGE SCALE GENOMIC DNA]</scope>
</reference>
<dbReference type="Proteomes" id="UP000499080">
    <property type="component" value="Unassembled WGS sequence"/>
</dbReference>
<organism evidence="1 2">
    <name type="scientific">Araneus ventricosus</name>
    <name type="common">Orbweaver spider</name>
    <name type="synonym">Epeira ventricosa</name>
    <dbReference type="NCBI Taxonomy" id="182803"/>
    <lineage>
        <taxon>Eukaryota</taxon>
        <taxon>Metazoa</taxon>
        <taxon>Ecdysozoa</taxon>
        <taxon>Arthropoda</taxon>
        <taxon>Chelicerata</taxon>
        <taxon>Arachnida</taxon>
        <taxon>Araneae</taxon>
        <taxon>Araneomorphae</taxon>
        <taxon>Entelegynae</taxon>
        <taxon>Araneoidea</taxon>
        <taxon>Araneidae</taxon>
        <taxon>Araneus</taxon>
    </lineage>
</organism>
<protein>
    <submittedName>
        <fullName evidence="1">Uncharacterized protein</fullName>
    </submittedName>
</protein>
<gene>
    <name evidence="1" type="ORF">AVEN_208125_1</name>
</gene>
<sequence>MTIPILVAKLKNCCESSSGKSGATTPYSQDSTPNLDFKHLSETKFSSESDVKTAAENWLKGEGRDFCQAGFNKLVLRSDKCLNTFGDCVGK</sequence>
<dbReference type="EMBL" id="BGPR01002311">
    <property type="protein sequence ID" value="GBM71413.1"/>
    <property type="molecule type" value="Genomic_DNA"/>
</dbReference>
<keyword evidence="2" id="KW-1185">Reference proteome</keyword>
<evidence type="ECO:0000313" key="1">
    <source>
        <dbReference type="EMBL" id="GBM71413.1"/>
    </source>
</evidence>